<protein>
    <submittedName>
        <fullName evidence="2">Uncharacterized protein</fullName>
    </submittedName>
</protein>
<accession>A0AC34FQM3</accession>
<dbReference type="WBParaSite" id="ES5_v2.g19689.t1">
    <property type="protein sequence ID" value="ES5_v2.g19689.t1"/>
    <property type="gene ID" value="ES5_v2.g19689"/>
</dbReference>
<organism evidence="1 2">
    <name type="scientific">Panagrolaimus sp. ES5</name>
    <dbReference type="NCBI Taxonomy" id="591445"/>
    <lineage>
        <taxon>Eukaryota</taxon>
        <taxon>Metazoa</taxon>
        <taxon>Ecdysozoa</taxon>
        <taxon>Nematoda</taxon>
        <taxon>Chromadorea</taxon>
        <taxon>Rhabditida</taxon>
        <taxon>Tylenchina</taxon>
        <taxon>Panagrolaimomorpha</taxon>
        <taxon>Panagrolaimoidea</taxon>
        <taxon>Panagrolaimidae</taxon>
        <taxon>Panagrolaimus</taxon>
    </lineage>
</organism>
<proteinExistence type="predicted"/>
<reference evidence="2" key="1">
    <citation type="submission" date="2022-11" db="UniProtKB">
        <authorList>
            <consortium name="WormBaseParasite"/>
        </authorList>
    </citation>
    <scope>IDENTIFICATION</scope>
</reference>
<evidence type="ECO:0000313" key="1">
    <source>
        <dbReference type="Proteomes" id="UP000887579"/>
    </source>
</evidence>
<name>A0AC34FQM3_9BILA</name>
<dbReference type="Proteomes" id="UP000887579">
    <property type="component" value="Unplaced"/>
</dbReference>
<evidence type="ECO:0000313" key="2">
    <source>
        <dbReference type="WBParaSite" id="ES5_v2.g19689.t1"/>
    </source>
</evidence>
<sequence length="86" mass="10424">MNQNAPQPIRYHVPVIRQPMNQVQYVPNTFPFIKQLQPAILYQQQNPVFRQPLQQQPNFNYSLPAYYFQSQNEQYDPANQLPWRQF</sequence>